<dbReference type="OrthoDB" id="3427327at2"/>
<dbReference type="GO" id="GO:0004867">
    <property type="term" value="F:serine-type endopeptidase inhibitor activity"/>
    <property type="evidence" value="ECO:0007669"/>
    <property type="project" value="UniProtKB-KW"/>
</dbReference>
<sequence length="146" mass="15114">MRYRTPLATTAGLGALAVTFALAGCGTEDDGPAAPALSPSSAAQTRLDIEVRPSAKGAPTTWTLTCDPAGGSHPRAEAACQALAKLKNPFAPVAKDAICTEIYGGPNVASVSGTWRGTRIDTDFSRSNGCEISRWEQLTPLLDKPA</sequence>
<organism evidence="9 10">
    <name type="scientific">Thermomonospora umbrina</name>
    <dbReference type="NCBI Taxonomy" id="111806"/>
    <lineage>
        <taxon>Bacteria</taxon>
        <taxon>Bacillati</taxon>
        <taxon>Actinomycetota</taxon>
        <taxon>Actinomycetes</taxon>
        <taxon>Streptosporangiales</taxon>
        <taxon>Thermomonosporaceae</taxon>
        <taxon>Thermomonospora</taxon>
    </lineage>
</organism>
<dbReference type="AlphaFoldDB" id="A0A3D9SP44"/>
<comment type="subcellular location">
    <subcellularLocation>
        <location evidence="1">Secreted</location>
    </subcellularLocation>
</comment>
<keyword evidence="3" id="KW-0964">Secreted</keyword>
<dbReference type="SUPFAM" id="SSF55399">
    <property type="entry name" value="Subtilisin inhibitor"/>
    <property type="match status" value="1"/>
</dbReference>
<evidence type="ECO:0000256" key="5">
    <source>
        <dbReference type="ARBA" id="ARBA00022900"/>
    </source>
</evidence>
<evidence type="ECO:0000256" key="7">
    <source>
        <dbReference type="SAM" id="SignalP"/>
    </source>
</evidence>
<dbReference type="PROSITE" id="PS51257">
    <property type="entry name" value="PROKAR_LIPOPROTEIN"/>
    <property type="match status" value="1"/>
</dbReference>
<feature type="signal peptide" evidence="7">
    <location>
        <begin position="1"/>
        <end position="23"/>
    </location>
</feature>
<dbReference type="InterPro" id="IPR023549">
    <property type="entry name" value="Subtilisin_inhibitor"/>
</dbReference>
<evidence type="ECO:0000313" key="10">
    <source>
        <dbReference type="Proteomes" id="UP000256661"/>
    </source>
</evidence>
<evidence type="ECO:0000259" key="8">
    <source>
        <dbReference type="Pfam" id="PF00720"/>
    </source>
</evidence>
<feature type="domain" description="Subtilisin inhibitor" evidence="8">
    <location>
        <begin position="59"/>
        <end position="121"/>
    </location>
</feature>
<evidence type="ECO:0000256" key="3">
    <source>
        <dbReference type="ARBA" id="ARBA00022525"/>
    </source>
</evidence>
<proteinExistence type="inferred from homology"/>
<name>A0A3D9SP44_9ACTN</name>
<keyword evidence="4" id="KW-0646">Protease inhibitor</keyword>
<protein>
    <submittedName>
        <fullName evidence="9">Subtilisin inhibitor-like</fullName>
    </submittedName>
</protein>
<evidence type="ECO:0000313" key="9">
    <source>
        <dbReference type="EMBL" id="REE97397.1"/>
    </source>
</evidence>
<feature type="chain" id="PRO_5017625698" evidence="7">
    <location>
        <begin position="24"/>
        <end position="146"/>
    </location>
</feature>
<gene>
    <name evidence="9" type="ORF">DFJ69_2865</name>
</gene>
<evidence type="ECO:0000256" key="6">
    <source>
        <dbReference type="ARBA" id="ARBA00023157"/>
    </source>
</evidence>
<evidence type="ECO:0000256" key="2">
    <source>
        <dbReference type="ARBA" id="ARBA00010472"/>
    </source>
</evidence>
<dbReference type="RefSeq" id="WP_116022896.1">
    <property type="nucleotide sequence ID" value="NZ_QTTT01000001.1"/>
</dbReference>
<dbReference type="Pfam" id="PF00720">
    <property type="entry name" value="SSI"/>
    <property type="match status" value="1"/>
</dbReference>
<dbReference type="GO" id="GO:0005576">
    <property type="term" value="C:extracellular region"/>
    <property type="evidence" value="ECO:0007669"/>
    <property type="project" value="UniProtKB-SubCell"/>
</dbReference>
<comment type="caution">
    <text evidence="9">The sequence shown here is derived from an EMBL/GenBank/DDBJ whole genome shotgun (WGS) entry which is preliminary data.</text>
</comment>
<dbReference type="EMBL" id="QTTT01000001">
    <property type="protein sequence ID" value="REE97397.1"/>
    <property type="molecule type" value="Genomic_DNA"/>
</dbReference>
<evidence type="ECO:0000256" key="1">
    <source>
        <dbReference type="ARBA" id="ARBA00004613"/>
    </source>
</evidence>
<dbReference type="Gene3D" id="3.30.350.10">
    <property type="entry name" value="Subtilisin inhibitor-like"/>
    <property type="match status" value="1"/>
</dbReference>
<keyword evidence="10" id="KW-1185">Reference proteome</keyword>
<reference evidence="9 10" key="1">
    <citation type="submission" date="2018-08" db="EMBL/GenBank/DDBJ databases">
        <title>Sequencing the genomes of 1000 actinobacteria strains.</title>
        <authorList>
            <person name="Klenk H.-P."/>
        </authorList>
    </citation>
    <scope>NUCLEOTIDE SEQUENCE [LARGE SCALE GENOMIC DNA]</scope>
    <source>
        <strain evidence="9 10">DSM 43927</strain>
    </source>
</reference>
<keyword evidence="6" id="KW-1015">Disulfide bond</keyword>
<comment type="similarity">
    <text evidence="2">Belongs to the protease inhibitor I16 (SSI) family.</text>
</comment>
<dbReference type="Proteomes" id="UP000256661">
    <property type="component" value="Unassembled WGS sequence"/>
</dbReference>
<evidence type="ECO:0000256" key="4">
    <source>
        <dbReference type="ARBA" id="ARBA00022690"/>
    </source>
</evidence>
<keyword evidence="7" id="KW-0732">Signal</keyword>
<accession>A0A3D9SP44</accession>
<dbReference type="InterPro" id="IPR036819">
    <property type="entry name" value="Subtilisin_inhibitor-like_sf"/>
</dbReference>
<keyword evidence="5" id="KW-0722">Serine protease inhibitor</keyword>